<feature type="transmembrane region" description="Helical" evidence="1">
    <location>
        <begin position="40"/>
        <end position="62"/>
    </location>
</feature>
<dbReference type="STRING" id="78346.BRUM_1875"/>
<evidence type="ECO:0000256" key="1">
    <source>
        <dbReference type="SAM" id="Phobius"/>
    </source>
</evidence>
<evidence type="ECO:0000313" key="3">
    <source>
        <dbReference type="Proteomes" id="UP000029078"/>
    </source>
</evidence>
<accession>A0A087CP14</accession>
<dbReference type="RefSeq" id="WP_026645727.1">
    <property type="nucleotide sequence ID" value="NZ_JGZL01000023.1"/>
</dbReference>
<keyword evidence="1" id="KW-1133">Transmembrane helix</keyword>
<feature type="transmembrane region" description="Helical" evidence="1">
    <location>
        <begin position="12"/>
        <end position="34"/>
    </location>
</feature>
<dbReference type="Proteomes" id="UP000029078">
    <property type="component" value="Unassembled WGS sequence"/>
</dbReference>
<keyword evidence="1" id="KW-0812">Transmembrane</keyword>
<gene>
    <name evidence="2" type="ORF">BRUM_1875</name>
</gene>
<evidence type="ECO:0000313" key="2">
    <source>
        <dbReference type="EMBL" id="KFI85014.1"/>
    </source>
</evidence>
<protein>
    <submittedName>
        <fullName evidence="2">Uncharacterized protein</fullName>
    </submittedName>
</protein>
<keyword evidence="3" id="KW-1185">Reference proteome</keyword>
<name>A0A087CP14_BIFRU</name>
<organism evidence="2 3">
    <name type="scientific">Bifidobacterium ruminantium</name>
    <dbReference type="NCBI Taxonomy" id="78346"/>
    <lineage>
        <taxon>Bacteria</taxon>
        <taxon>Bacillati</taxon>
        <taxon>Actinomycetota</taxon>
        <taxon>Actinomycetes</taxon>
        <taxon>Bifidobacteriales</taxon>
        <taxon>Bifidobacteriaceae</taxon>
        <taxon>Bifidobacterium</taxon>
    </lineage>
</organism>
<comment type="caution">
    <text evidence="2">The sequence shown here is derived from an EMBL/GenBank/DDBJ whole genome shotgun (WGS) entry which is preliminary data.</text>
</comment>
<proteinExistence type="predicted"/>
<reference evidence="2 3" key="1">
    <citation type="submission" date="2014-03" db="EMBL/GenBank/DDBJ databases">
        <title>Genomics of Bifidobacteria.</title>
        <authorList>
            <person name="Ventura M."/>
            <person name="Milani C."/>
            <person name="Lugli G.A."/>
        </authorList>
    </citation>
    <scope>NUCLEOTIDE SEQUENCE [LARGE SCALE GENOMIC DNA]</scope>
    <source>
        <strain evidence="2 3">LMG 21811</strain>
    </source>
</reference>
<dbReference type="AlphaFoldDB" id="A0A087CP14"/>
<keyword evidence="1" id="KW-0472">Membrane</keyword>
<sequence length="85" mass="9425">MDNLKNIILKLYHAHPVLSVIIVVLVIALLPLLFTLANAVLTALLGMALLMTVCYALIRFFANACKPDDLNMDDTAQKQDKNTEK</sequence>
<dbReference type="EMBL" id="JGZL01000023">
    <property type="protein sequence ID" value="KFI85014.1"/>
    <property type="molecule type" value="Genomic_DNA"/>
</dbReference>